<keyword evidence="3" id="KW-1185">Reference proteome</keyword>
<dbReference type="AlphaFoldDB" id="A0A6S7H3N6"/>
<evidence type="ECO:0000313" key="2">
    <source>
        <dbReference type="EMBL" id="CAB3998849.1"/>
    </source>
</evidence>
<dbReference type="InterPro" id="IPR043502">
    <property type="entry name" value="DNA/RNA_pol_sf"/>
</dbReference>
<dbReference type="PANTHER" id="PTHR33050:SF8">
    <property type="entry name" value="REVERSE TRANSCRIPTASE DOMAIN-CONTAINING PROTEIN"/>
    <property type="match status" value="1"/>
</dbReference>
<gene>
    <name evidence="2" type="ORF">PACLA_8A061400</name>
</gene>
<feature type="compositionally biased region" description="Polar residues" evidence="1">
    <location>
        <begin position="97"/>
        <end position="108"/>
    </location>
</feature>
<dbReference type="InterPro" id="IPR052055">
    <property type="entry name" value="Hepadnavirus_pol/RT"/>
</dbReference>
<feature type="compositionally biased region" description="Polar residues" evidence="1">
    <location>
        <begin position="35"/>
        <end position="45"/>
    </location>
</feature>
<feature type="compositionally biased region" description="Basic residues" evidence="1">
    <location>
        <begin position="1"/>
        <end position="11"/>
    </location>
</feature>
<feature type="region of interest" description="Disordered" evidence="1">
    <location>
        <begin position="1"/>
        <end position="45"/>
    </location>
</feature>
<dbReference type="OrthoDB" id="6019648at2759"/>
<dbReference type="EMBL" id="CACRXK020003453">
    <property type="protein sequence ID" value="CAB3998849.1"/>
    <property type="molecule type" value="Genomic_DNA"/>
</dbReference>
<feature type="compositionally biased region" description="Low complexity" evidence="1">
    <location>
        <begin position="162"/>
        <end position="180"/>
    </location>
</feature>
<evidence type="ECO:0000256" key="1">
    <source>
        <dbReference type="SAM" id="MobiDB-lite"/>
    </source>
</evidence>
<accession>A0A6S7H3N6</accession>
<evidence type="ECO:0000313" key="3">
    <source>
        <dbReference type="Proteomes" id="UP001152795"/>
    </source>
</evidence>
<comment type="caution">
    <text evidence="2">The sequence shown here is derived from an EMBL/GenBank/DDBJ whole genome shotgun (WGS) entry which is preliminary data.</text>
</comment>
<organism evidence="2 3">
    <name type="scientific">Paramuricea clavata</name>
    <name type="common">Red gorgonian</name>
    <name type="synonym">Violescent sea-whip</name>
    <dbReference type="NCBI Taxonomy" id="317549"/>
    <lineage>
        <taxon>Eukaryota</taxon>
        <taxon>Metazoa</taxon>
        <taxon>Cnidaria</taxon>
        <taxon>Anthozoa</taxon>
        <taxon>Octocorallia</taxon>
        <taxon>Malacalcyonacea</taxon>
        <taxon>Plexauridae</taxon>
        <taxon>Paramuricea</taxon>
    </lineage>
</organism>
<feature type="compositionally biased region" description="Low complexity" evidence="1">
    <location>
        <begin position="12"/>
        <end position="24"/>
    </location>
</feature>
<feature type="compositionally biased region" description="Pro residues" evidence="1">
    <location>
        <begin position="130"/>
        <end position="140"/>
    </location>
</feature>
<name>A0A6S7H3N6_PARCT</name>
<reference evidence="2" key="1">
    <citation type="submission" date="2020-04" db="EMBL/GenBank/DDBJ databases">
        <authorList>
            <person name="Alioto T."/>
            <person name="Alioto T."/>
            <person name="Gomez Garrido J."/>
        </authorList>
    </citation>
    <scope>NUCLEOTIDE SEQUENCE</scope>
    <source>
        <strain evidence="2">A484AB</strain>
    </source>
</reference>
<dbReference type="PANTHER" id="PTHR33050">
    <property type="entry name" value="REVERSE TRANSCRIPTASE DOMAIN-CONTAINING PROTEIN"/>
    <property type="match status" value="1"/>
</dbReference>
<feature type="region of interest" description="Disordered" evidence="1">
    <location>
        <begin position="80"/>
        <end position="108"/>
    </location>
</feature>
<dbReference type="CDD" id="cd09275">
    <property type="entry name" value="RNase_HI_RT_DIRS1"/>
    <property type="match status" value="1"/>
</dbReference>
<sequence>MPKEKGKRRSGPTRGSTRGRPQRGIEQTPAADVGESSTTPSSTAGVNYADLSTEVLHLLLAQRNLALSGSRDTLLRRLADHNGAEVPPASSTDRRPSSTPEYSSESLRSLASNLVPLLRDVSAQQNGSPPTMPPRPPSLPSFPAQNAPTPPLDLGNPSQVASLLSSQPSTSSSPLDVSPSLPKRLEEQILKGEFVDFSLLLPGNSDRPSFSPIHLSVEGDQGFTIPIPFSNFRKRAKVDNIDKWLTAFGIYASVVVAKFPHKAAQLFAYQRIIREASQKFKGLAWYAYDIDFRKLAAKIPALNWGERHFQLWLDKFTGLARQICFVCGGADHMSDICPLSSRFEGSRPSRFPTKESFAGISTEVSHVLPLRVRSNTAAFDQTVVNSMAPTLTMTPALKELMTLRVAENTSKAFVDKLKPVTPINVNLLESLLTDHPDREFVFGLCSGLRDGLCPHDSLPRPPDKLGQARSLLENWQKRSSCKLKELHSLIGVLQFACRVIAPGRTFLRRMIALTCGVKQPYHFVRLNSGFYKDLAMWELFLKHWNGISLFLESEQTPSPTLQLYTDAAGSIGFGGYLAGQWFQGFWLPEQNINQKTGISIAWQELYPIYLACCLWGSQWTSKLIVFFCDNESIVPVLNQKTSKSPKIMDLLRPIVLCTLTNNFTFTAKHVRGIDSGIADSH</sequence>
<proteinExistence type="predicted"/>
<dbReference type="Proteomes" id="UP001152795">
    <property type="component" value="Unassembled WGS sequence"/>
</dbReference>
<protein>
    <submittedName>
        <fullName evidence="2">Uncharacterized protein</fullName>
    </submittedName>
</protein>
<dbReference type="SUPFAM" id="SSF56672">
    <property type="entry name" value="DNA/RNA polymerases"/>
    <property type="match status" value="1"/>
</dbReference>
<feature type="region of interest" description="Disordered" evidence="1">
    <location>
        <begin position="123"/>
        <end position="180"/>
    </location>
</feature>